<keyword evidence="2" id="KW-1185">Reference proteome</keyword>
<evidence type="ECO:0000313" key="2">
    <source>
        <dbReference type="Proteomes" id="UP000316733"/>
    </source>
</evidence>
<reference evidence="2" key="1">
    <citation type="journal article" date="2020" name="bioRxiv">
        <title>Integrative omics analysis of Pseudomonas aeruginosa virus PA5oct highlights the molecular complexity of jumbo phages.</title>
        <authorList>
            <person name="Lood C."/>
            <person name="Danis-Wlodarczyk K."/>
            <person name="Blasdel B.G."/>
            <person name="Jang H.B."/>
            <person name="Vandenheuvel D."/>
            <person name="Briers Y."/>
            <person name="Noben J.-P."/>
            <person name="van Noort V."/>
            <person name="Drulis-Kawa Z."/>
            <person name="Lavigne R."/>
        </authorList>
    </citation>
    <scope>NUCLEOTIDE SEQUENCE [LARGE SCALE GENOMIC DNA]</scope>
</reference>
<evidence type="ECO:0000313" key="1">
    <source>
        <dbReference type="EMBL" id="QCG76059.1"/>
    </source>
</evidence>
<gene>
    <name evidence="1" type="ORF">EST35_0178</name>
</gene>
<accession>A0A4Y5JUF1</accession>
<sequence length="89" mass="10344">MYNEIINRINSEQEFKRLLKASDTNFPVKISKHFIFDKSSNVSLNMKDIIYPVACITVFSFVQNTDIGVCNHHVYPLECIKAKLFTEEN</sequence>
<dbReference type="Proteomes" id="UP000316733">
    <property type="component" value="Segment"/>
</dbReference>
<name>A0A4Y5JUF1_9CAUD</name>
<proteinExistence type="predicted"/>
<protein>
    <submittedName>
        <fullName evidence="1">Uncharacterized protein</fullName>
    </submittedName>
</protein>
<dbReference type="EMBL" id="MK797984">
    <property type="protein sequence ID" value="QCG76059.1"/>
    <property type="molecule type" value="Genomic_DNA"/>
</dbReference>
<organism evidence="1 2">
    <name type="scientific">Pseudomonas phage vB_PaeM_PA5oct</name>
    <dbReference type="NCBI Taxonomy" id="2163605"/>
    <lineage>
        <taxon>Viruses</taxon>
        <taxon>Duplodnaviria</taxon>
        <taxon>Heunggongvirae</taxon>
        <taxon>Uroviricota</taxon>
        <taxon>Caudoviricetes</taxon>
        <taxon>Arenbergviridae</taxon>
        <taxon>Wroclawvirus</taxon>
        <taxon>Wroclawvirus PA5oct</taxon>
    </lineage>
</organism>